<feature type="non-terminal residue" evidence="2">
    <location>
        <position position="291"/>
    </location>
</feature>
<keyword evidence="3" id="KW-1185">Reference proteome</keyword>
<accession>A0ABN9R0X3</accession>
<comment type="caution">
    <text evidence="2">The sequence shown here is derived from an EMBL/GenBank/DDBJ whole genome shotgun (WGS) entry which is preliminary data.</text>
</comment>
<feature type="compositionally biased region" description="Low complexity" evidence="1">
    <location>
        <begin position="95"/>
        <end position="112"/>
    </location>
</feature>
<feature type="non-terminal residue" evidence="2">
    <location>
        <position position="1"/>
    </location>
</feature>
<name>A0ABN9R0X3_9DINO</name>
<gene>
    <name evidence="2" type="ORF">PCOR1329_LOCUS15350</name>
</gene>
<evidence type="ECO:0008006" key="4">
    <source>
        <dbReference type="Google" id="ProtNLM"/>
    </source>
</evidence>
<feature type="region of interest" description="Disordered" evidence="1">
    <location>
        <begin position="1"/>
        <end position="22"/>
    </location>
</feature>
<evidence type="ECO:0000256" key="1">
    <source>
        <dbReference type="SAM" id="MobiDB-lite"/>
    </source>
</evidence>
<reference evidence="2" key="1">
    <citation type="submission" date="2023-10" db="EMBL/GenBank/DDBJ databases">
        <authorList>
            <person name="Chen Y."/>
            <person name="Shah S."/>
            <person name="Dougan E. K."/>
            <person name="Thang M."/>
            <person name="Chan C."/>
        </authorList>
    </citation>
    <scope>NUCLEOTIDE SEQUENCE [LARGE SCALE GENOMIC DNA]</scope>
</reference>
<evidence type="ECO:0000313" key="2">
    <source>
        <dbReference type="EMBL" id="CAK0810357.1"/>
    </source>
</evidence>
<dbReference type="Proteomes" id="UP001189429">
    <property type="component" value="Unassembled WGS sequence"/>
</dbReference>
<organism evidence="2 3">
    <name type="scientific">Prorocentrum cordatum</name>
    <dbReference type="NCBI Taxonomy" id="2364126"/>
    <lineage>
        <taxon>Eukaryota</taxon>
        <taxon>Sar</taxon>
        <taxon>Alveolata</taxon>
        <taxon>Dinophyceae</taxon>
        <taxon>Prorocentrales</taxon>
        <taxon>Prorocentraceae</taxon>
        <taxon>Prorocentrum</taxon>
    </lineage>
</organism>
<protein>
    <recommendedName>
        <fullName evidence="4">SGNH domain-containing protein</fullName>
    </recommendedName>
</protein>
<feature type="compositionally biased region" description="Basic and acidic residues" evidence="1">
    <location>
        <begin position="85"/>
        <end position="94"/>
    </location>
</feature>
<proteinExistence type="predicted"/>
<sequence length="291" mass="31344">SHFWPEALPWPARGPREPPSPLPAAIRQRAMDAPARSPARGRLCCYSLLAAGVAGALAAVSLADGDWAAPALGQSQLQLTPAARRRTDPPRPADRPAAAPAAPRGGLGPARTCGVGRVDGHSEYARGTAWVPGDVDEAMRKRAATCTAHGYACGAHPRLLRSMSWTWSPDGCVLRPFDPGELVRLLAGRTLWFLGDSISMCMANSLTCLGVKNRAHRYDHLGLGFNQSELTPINDLLGPDVVKLLDLRTKWRKVIDHLGIKPHDIIIFNTGARRLDVAQDLAQKYGDLAKV</sequence>
<evidence type="ECO:0000313" key="3">
    <source>
        <dbReference type="Proteomes" id="UP001189429"/>
    </source>
</evidence>
<dbReference type="EMBL" id="CAUYUJ010004637">
    <property type="protein sequence ID" value="CAK0810357.1"/>
    <property type="molecule type" value="Genomic_DNA"/>
</dbReference>
<feature type="region of interest" description="Disordered" evidence="1">
    <location>
        <begin position="78"/>
        <end position="112"/>
    </location>
</feature>